<keyword evidence="8" id="KW-0472">Membrane</keyword>
<protein>
    <submittedName>
        <fullName evidence="13">General secretion pathway protein D</fullName>
    </submittedName>
</protein>
<feature type="domain" description="GspD-like N0" evidence="12">
    <location>
        <begin position="47"/>
        <end position="116"/>
    </location>
</feature>
<dbReference type="AlphaFoldDB" id="A0A3B0X038"/>
<evidence type="ECO:0000256" key="2">
    <source>
        <dbReference type="ARBA" id="ARBA00006980"/>
    </source>
</evidence>
<evidence type="ECO:0000256" key="5">
    <source>
        <dbReference type="ARBA" id="ARBA00022692"/>
    </source>
</evidence>
<evidence type="ECO:0000259" key="12">
    <source>
        <dbReference type="Pfam" id="PF21305"/>
    </source>
</evidence>
<name>A0A3B0X038_9ZZZZ</name>
<feature type="domain" description="NolW-like" evidence="11">
    <location>
        <begin position="206"/>
        <end position="271"/>
    </location>
</feature>
<reference evidence="13" key="1">
    <citation type="submission" date="2018-06" db="EMBL/GenBank/DDBJ databases">
        <authorList>
            <person name="Zhirakovskaya E."/>
        </authorList>
    </citation>
    <scope>NUCLEOTIDE SEQUENCE</scope>
</reference>
<evidence type="ECO:0000256" key="6">
    <source>
        <dbReference type="ARBA" id="ARBA00022729"/>
    </source>
</evidence>
<dbReference type="InterPro" id="IPR050810">
    <property type="entry name" value="Bact_Secretion_Sys_Channel"/>
</dbReference>
<evidence type="ECO:0000256" key="1">
    <source>
        <dbReference type="ARBA" id="ARBA00004442"/>
    </source>
</evidence>
<dbReference type="EMBL" id="UOFF01000295">
    <property type="protein sequence ID" value="VAW56892.1"/>
    <property type="molecule type" value="Genomic_DNA"/>
</dbReference>
<dbReference type="InterPro" id="IPR049371">
    <property type="entry name" value="GspD-like_N0"/>
</dbReference>
<evidence type="ECO:0000256" key="3">
    <source>
        <dbReference type="ARBA" id="ARBA00022448"/>
    </source>
</evidence>
<keyword evidence="4" id="KW-1134">Transmembrane beta strand</keyword>
<dbReference type="InterPro" id="IPR004846">
    <property type="entry name" value="T2SS/T3SS_dom"/>
</dbReference>
<dbReference type="Pfam" id="PF00263">
    <property type="entry name" value="Secretin"/>
    <property type="match status" value="1"/>
</dbReference>
<dbReference type="Gene3D" id="3.30.1370.120">
    <property type="match status" value="3"/>
</dbReference>
<dbReference type="InterPro" id="IPR005644">
    <property type="entry name" value="NolW-like"/>
</dbReference>
<dbReference type="InterPro" id="IPR038591">
    <property type="entry name" value="NolW-like_sf"/>
</dbReference>
<evidence type="ECO:0000256" key="8">
    <source>
        <dbReference type="ARBA" id="ARBA00023136"/>
    </source>
</evidence>
<keyword evidence="7" id="KW-0653">Protein transport</keyword>
<dbReference type="Pfam" id="PF21305">
    <property type="entry name" value="type_II_gspD_N0"/>
    <property type="match status" value="1"/>
</dbReference>
<keyword evidence="9" id="KW-0998">Cell outer membrane</keyword>
<evidence type="ECO:0000313" key="13">
    <source>
        <dbReference type="EMBL" id="VAW56892.1"/>
    </source>
</evidence>
<feature type="domain" description="Type II/III secretion system secretin-like" evidence="10">
    <location>
        <begin position="444"/>
        <end position="609"/>
    </location>
</feature>
<keyword evidence="3" id="KW-0813">Transport</keyword>
<accession>A0A3B0X038</accession>
<dbReference type="InterPro" id="IPR013356">
    <property type="entry name" value="T2SS_GspD"/>
</dbReference>
<evidence type="ECO:0000259" key="11">
    <source>
        <dbReference type="Pfam" id="PF03958"/>
    </source>
</evidence>
<keyword evidence="5" id="KW-0812">Transmembrane</keyword>
<evidence type="ECO:0000259" key="10">
    <source>
        <dbReference type="Pfam" id="PF00263"/>
    </source>
</evidence>
<sequence>MKLHGPAHQHHRTKSTGIIRLLLIASLLTTGLFSAPSAFAVENRITLNLKQADIRALISTVSKFTGKNFVVDPRVKAKVTVVSSNTMSENEVYEVFLSVLQVHGYAAVPVGSVVKIVPEVNAKQGPLPVVTGNSNVGDELITKVITLDHVPAAQLVPILRPLVPQQGHLAAYNPTNTLIVTDHAANIKRLIQIIRHIDRPESDELEIIPLKHASATELVRILNSLQATGGKAAASKKINLAADVRTNSILMSGERSSRLKIRATIAHLDTPLENEAGNTHVIYLKYAKAADLVTILTGVQKNKAKAAKKGAKKSPARAKKAAFDIQADESTNALIITAGPDIVRRMKSIIRQLDIRRAQVLIESIIAEISNNANKELSSQFAAGPDPQNPGNAPIGVSDFGDGAALLGILGGNIASIGNVISRGLSVGVARTSGSNRFSFLLKALTANAATNILSTPSVVTLDNKEASIVIASNVPFLTGTFTTNANGASNPFQTVERQDVGITLKVTPQINDGNTIQLEIDQEVSDVAQAAAANGGIITNKRQITTAVLVEDGEILVLGGLISDNIRDSVTKIPLLGDIPLLGWLFRSHTTSKDKQNLMIFMRPSIMRNAEAAAYHTNRKYNYMRAQQLNAGSDGVGLLEGKNTTLLPPLEDLVIPPDAYDRGYGKTKQAEVDELNGEDFE</sequence>
<keyword evidence="6" id="KW-0732">Signal</keyword>
<feature type="domain" description="NolW-like" evidence="11">
    <location>
        <begin position="142"/>
        <end position="201"/>
    </location>
</feature>
<evidence type="ECO:0000256" key="9">
    <source>
        <dbReference type="ARBA" id="ARBA00023237"/>
    </source>
</evidence>
<dbReference type="GO" id="GO:0009279">
    <property type="term" value="C:cell outer membrane"/>
    <property type="evidence" value="ECO:0007669"/>
    <property type="project" value="UniProtKB-SubCell"/>
</dbReference>
<dbReference type="NCBIfam" id="TIGR02517">
    <property type="entry name" value="type_II_gspD"/>
    <property type="match status" value="1"/>
</dbReference>
<dbReference type="GO" id="GO:0015628">
    <property type="term" value="P:protein secretion by the type II secretion system"/>
    <property type="evidence" value="ECO:0007669"/>
    <property type="project" value="InterPro"/>
</dbReference>
<dbReference type="Pfam" id="PF03958">
    <property type="entry name" value="Secretin_N"/>
    <property type="match status" value="3"/>
</dbReference>
<evidence type="ECO:0000256" key="7">
    <source>
        <dbReference type="ARBA" id="ARBA00022927"/>
    </source>
</evidence>
<gene>
    <name evidence="13" type="ORF">MNBD_GAMMA07-1583</name>
</gene>
<dbReference type="PRINTS" id="PR00811">
    <property type="entry name" value="BCTERIALGSPD"/>
</dbReference>
<comment type="subcellular location">
    <subcellularLocation>
        <location evidence="1">Cell outer membrane</location>
    </subcellularLocation>
</comment>
<comment type="similarity">
    <text evidence="2">Belongs to the bacterial secretin family. GSP D subfamily.</text>
</comment>
<organism evidence="13">
    <name type="scientific">hydrothermal vent metagenome</name>
    <dbReference type="NCBI Taxonomy" id="652676"/>
    <lineage>
        <taxon>unclassified sequences</taxon>
        <taxon>metagenomes</taxon>
        <taxon>ecological metagenomes</taxon>
    </lineage>
</organism>
<dbReference type="PANTHER" id="PTHR30332:SF24">
    <property type="entry name" value="SECRETIN GSPD-RELATED"/>
    <property type="match status" value="1"/>
</dbReference>
<dbReference type="GO" id="GO:0015627">
    <property type="term" value="C:type II protein secretion system complex"/>
    <property type="evidence" value="ECO:0007669"/>
    <property type="project" value="InterPro"/>
</dbReference>
<feature type="domain" description="NolW-like" evidence="11">
    <location>
        <begin position="279"/>
        <end position="359"/>
    </location>
</feature>
<dbReference type="InterPro" id="IPR001775">
    <property type="entry name" value="GspD/PilQ"/>
</dbReference>
<proteinExistence type="inferred from homology"/>
<evidence type="ECO:0000256" key="4">
    <source>
        <dbReference type="ARBA" id="ARBA00022452"/>
    </source>
</evidence>
<dbReference type="PANTHER" id="PTHR30332">
    <property type="entry name" value="PROBABLE GENERAL SECRETION PATHWAY PROTEIN D"/>
    <property type="match status" value="1"/>
</dbReference>